<gene>
    <name evidence="9" type="ORF">DHEL01_v205895</name>
</gene>
<protein>
    <submittedName>
        <fullName evidence="9">Nucleoside transporter family</fullName>
    </submittedName>
</protein>
<keyword evidence="5 8" id="KW-1133">Transmembrane helix</keyword>
<comment type="similarity">
    <text evidence="2">Belongs to the SLC29A/ENT transporter (TC 2.A.57) family.</text>
</comment>
<dbReference type="InterPro" id="IPR036259">
    <property type="entry name" value="MFS_trans_sf"/>
</dbReference>
<feature type="transmembrane region" description="Helical" evidence="8">
    <location>
        <begin position="508"/>
        <end position="531"/>
    </location>
</feature>
<evidence type="ECO:0000256" key="6">
    <source>
        <dbReference type="ARBA" id="ARBA00023136"/>
    </source>
</evidence>
<dbReference type="SUPFAM" id="SSF103473">
    <property type="entry name" value="MFS general substrate transporter"/>
    <property type="match status" value="1"/>
</dbReference>
<evidence type="ECO:0000256" key="5">
    <source>
        <dbReference type="ARBA" id="ARBA00022989"/>
    </source>
</evidence>
<evidence type="ECO:0000256" key="2">
    <source>
        <dbReference type="ARBA" id="ARBA00007965"/>
    </source>
</evidence>
<dbReference type="PRINTS" id="PR01130">
    <property type="entry name" value="DERENTRNSPRT"/>
</dbReference>
<feature type="region of interest" description="Disordered" evidence="7">
    <location>
        <begin position="44"/>
        <end position="64"/>
    </location>
</feature>
<evidence type="ECO:0000256" key="8">
    <source>
        <dbReference type="SAM" id="Phobius"/>
    </source>
</evidence>
<feature type="transmembrane region" description="Helical" evidence="8">
    <location>
        <begin position="287"/>
        <end position="309"/>
    </location>
</feature>
<keyword evidence="6 8" id="KW-0472">Membrane</keyword>
<evidence type="ECO:0000313" key="9">
    <source>
        <dbReference type="EMBL" id="POS75718.1"/>
    </source>
</evidence>
<comment type="caution">
    <text evidence="9">The sequence shown here is derived from an EMBL/GenBank/DDBJ whole genome shotgun (WGS) entry which is preliminary data.</text>
</comment>
<dbReference type="OrthoDB" id="46396at2759"/>
<sequence>MPQNTPAGAETTSPPTTLVSLLNSFRMDRLKGMLYRRDDTKVDRDADPDEYAPLRDSADDASETGYLSEDGELLDAAEVPFSWLEYTIFAMVGVAMLWAWNMFLAASPYFASRLVDDQWATENFQSAILSVSTLTNLGSMLALTNMQRSANYPNRIKLALLINTAAFAFLTLSTSLFTAVSPRWYLTFLLVDVCFAALATGLFQNGAFAFAASFGRPEYTQAIMAGQGVAGVLPALAQIVSVLVVPPPPPSQDSHNGNNNNNNSSSSSSSTRGDGDTAVADPVGSAAFIYFLTAVLVSLCTLLAFLPLVRRHDRLVEARMATSHPDLAASMLSTTTHSHHDIQEAEQAARKVVGMRALLRKLHWLAGAVFMCFAVAMFFPVFTAKIPSTNEGAGGGGGRMFDTEVFIPLAFFAWNLGDLLGRLVTVGQWNAVVRTRMPSLLFVVSVARVGFLPLYLLCNIRGRGAVVPSDFFYLVVVQFPFGLTNGWLASNSMMGAAEWVEEDEREAAGGFMGLSLVAGLAFGSLLSFTAAGL</sequence>
<organism evidence="9 10">
    <name type="scientific">Diaporthe helianthi</name>
    <dbReference type="NCBI Taxonomy" id="158607"/>
    <lineage>
        <taxon>Eukaryota</taxon>
        <taxon>Fungi</taxon>
        <taxon>Dikarya</taxon>
        <taxon>Ascomycota</taxon>
        <taxon>Pezizomycotina</taxon>
        <taxon>Sordariomycetes</taxon>
        <taxon>Sordariomycetidae</taxon>
        <taxon>Diaporthales</taxon>
        <taxon>Diaporthaceae</taxon>
        <taxon>Diaporthe</taxon>
    </lineage>
</organism>
<dbReference type="EMBL" id="MAVT02000453">
    <property type="protein sequence ID" value="POS75718.1"/>
    <property type="molecule type" value="Genomic_DNA"/>
</dbReference>
<dbReference type="GO" id="GO:0034257">
    <property type="term" value="F:nicotinamide riboside transmembrane transporter activity"/>
    <property type="evidence" value="ECO:0007669"/>
    <property type="project" value="TreeGrafter"/>
</dbReference>
<comment type="subcellular location">
    <subcellularLocation>
        <location evidence="1">Membrane</location>
        <topology evidence="1">Multi-pass membrane protein</topology>
    </subcellularLocation>
</comment>
<dbReference type="Pfam" id="PF01733">
    <property type="entry name" value="Nucleoside_tran"/>
    <property type="match status" value="2"/>
</dbReference>
<dbReference type="STRING" id="158607.A0A2P5HZP3"/>
<feature type="compositionally biased region" description="Low complexity" evidence="7">
    <location>
        <begin position="256"/>
        <end position="270"/>
    </location>
</feature>
<evidence type="ECO:0000256" key="4">
    <source>
        <dbReference type="ARBA" id="ARBA00022692"/>
    </source>
</evidence>
<dbReference type="InterPro" id="IPR002259">
    <property type="entry name" value="Eqnu_transpt"/>
</dbReference>
<feature type="transmembrane region" description="Helical" evidence="8">
    <location>
        <begin position="158"/>
        <end position="178"/>
    </location>
</feature>
<keyword evidence="3" id="KW-0813">Transport</keyword>
<reference evidence="9" key="1">
    <citation type="submission" date="2017-09" db="EMBL/GenBank/DDBJ databases">
        <title>Polyketide synthases of a Diaporthe helianthi virulent isolate.</title>
        <authorList>
            <person name="Baroncelli R."/>
        </authorList>
    </citation>
    <scope>NUCLEOTIDE SEQUENCE [LARGE SCALE GENOMIC DNA]</scope>
    <source>
        <strain evidence="9">7/96</strain>
    </source>
</reference>
<feature type="region of interest" description="Disordered" evidence="7">
    <location>
        <begin position="248"/>
        <end position="276"/>
    </location>
</feature>
<name>A0A2P5HZP3_DIAHE</name>
<evidence type="ECO:0000256" key="1">
    <source>
        <dbReference type="ARBA" id="ARBA00004141"/>
    </source>
</evidence>
<feature type="transmembrane region" description="Helical" evidence="8">
    <location>
        <begin position="470"/>
        <end position="488"/>
    </location>
</feature>
<feature type="transmembrane region" description="Helical" evidence="8">
    <location>
        <begin position="124"/>
        <end position="146"/>
    </location>
</feature>
<proteinExistence type="inferred from homology"/>
<keyword evidence="10" id="KW-1185">Reference proteome</keyword>
<dbReference type="PANTHER" id="PTHR10332:SF88">
    <property type="entry name" value="EQUILIBRATIVE NUCLEOSIDE TRANSPORTER 1, ISOFORM A"/>
    <property type="match status" value="1"/>
</dbReference>
<dbReference type="PANTHER" id="PTHR10332">
    <property type="entry name" value="EQUILIBRATIVE NUCLEOSIDE TRANSPORTER"/>
    <property type="match status" value="1"/>
</dbReference>
<dbReference type="AlphaFoldDB" id="A0A2P5HZP3"/>
<dbReference type="FunCoup" id="A0A2P5HZP3">
    <property type="interactions" value="303"/>
</dbReference>
<feature type="transmembrane region" description="Helical" evidence="8">
    <location>
        <begin position="362"/>
        <end position="382"/>
    </location>
</feature>
<feature type="transmembrane region" description="Helical" evidence="8">
    <location>
        <begin position="222"/>
        <end position="245"/>
    </location>
</feature>
<dbReference type="GO" id="GO:0015205">
    <property type="term" value="F:nucleobase transmembrane transporter activity"/>
    <property type="evidence" value="ECO:0007669"/>
    <property type="project" value="TreeGrafter"/>
</dbReference>
<feature type="transmembrane region" description="Helical" evidence="8">
    <location>
        <begin position="83"/>
        <end position="104"/>
    </location>
</feature>
<dbReference type="PIRSF" id="PIRSF016379">
    <property type="entry name" value="ENT"/>
    <property type="match status" value="1"/>
</dbReference>
<keyword evidence="4 8" id="KW-0812">Transmembrane</keyword>
<dbReference type="Proteomes" id="UP000094444">
    <property type="component" value="Unassembled WGS sequence"/>
</dbReference>
<dbReference type="InParanoid" id="A0A2P5HZP3"/>
<dbReference type="GO" id="GO:0000329">
    <property type="term" value="C:fungal-type vacuole membrane"/>
    <property type="evidence" value="ECO:0007669"/>
    <property type="project" value="TreeGrafter"/>
</dbReference>
<dbReference type="GO" id="GO:0005886">
    <property type="term" value="C:plasma membrane"/>
    <property type="evidence" value="ECO:0007669"/>
    <property type="project" value="TreeGrafter"/>
</dbReference>
<feature type="transmembrane region" description="Helical" evidence="8">
    <location>
        <begin position="184"/>
        <end position="210"/>
    </location>
</feature>
<evidence type="ECO:0000256" key="3">
    <source>
        <dbReference type="ARBA" id="ARBA00022448"/>
    </source>
</evidence>
<evidence type="ECO:0000313" key="10">
    <source>
        <dbReference type="Proteomes" id="UP000094444"/>
    </source>
</evidence>
<evidence type="ECO:0000256" key="7">
    <source>
        <dbReference type="SAM" id="MobiDB-lite"/>
    </source>
</evidence>
<feature type="transmembrane region" description="Helical" evidence="8">
    <location>
        <begin position="439"/>
        <end position="458"/>
    </location>
</feature>
<accession>A0A2P5HZP3</accession>